<evidence type="ECO:0000313" key="3">
    <source>
        <dbReference type="Proteomes" id="UP000095042"/>
    </source>
</evidence>
<name>A0A1E3W9C3_9HYPH</name>
<protein>
    <submittedName>
        <fullName evidence="2">Uncharacterized protein</fullName>
    </submittedName>
</protein>
<feature type="region of interest" description="Disordered" evidence="1">
    <location>
        <begin position="119"/>
        <end position="151"/>
    </location>
</feature>
<comment type="caution">
    <text evidence="2">The sequence shown here is derived from an EMBL/GenBank/DDBJ whole genome shotgun (WGS) entry which is preliminary data.</text>
</comment>
<accession>A0A1E3W9C3</accession>
<organism evidence="2 3">
    <name type="scientific">Methyloceanibacter marginalis</name>
    <dbReference type="NCBI Taxonomy" id="1774971"/>
    <lineage>
        <taxon>Bacteria</taxon>
        <taxon>Pseudomonadati</taxon>
        <taxon>Pseudomonadota</taxon>
        <taxon>Alphaproteobacteria</taxon>
        <taxon>Hyphomicrobiales</taxon>
        <taxon>Hyphomicrobiaceae</taxon>
        <taxon>Methyloceanibacter</taxon>
    </lineage>
</organism>
<dbReference type="AlphaFoldDB" id="A0A1E3W9C3"/>
<dbReference type="Proteomes" id="UP000095042">
    <property type="component" value="Unassembled WGS sequence"/>
</dbReference>
<reference evidence="2 3" key="1">
    <citation type="journal article" date="2016" name="Environ. Microbiol.">
        <title>New Methyloceanibacter diversity from North Sea sediments includes methanotroph containing solely the soluble methane monooxygenase.</title>
        <authorList>
            <person name="Vekeman B."/>
            <person name="Kerckhof F.M."/>
            <person name="Cremers G."/>
            <person name="de Vos P."/>
            <person name="Vandamme P."/>
            <person name="Boon N."/>
            <person name="Op den Camp H.J."/>
            <person name="Heylen K."/>
        </authorList>
    </citation>
    <scope>NUCLEOTIDE SEQUENCE [LARGE SCALE GENOMIC DNA]</scope>
    <source>
        <strain evidence="2 3">R-67177</strain>
    </source>
</reference>
<keyword evidence="3" id="KW-1185">Reference proteome</keyword>
<evidence type="ECO:0000313" key="2">
    <source>
        <dbReference type="EMBL" id="ODS02399.1"/>
    </source>
</evidence>
<proteinExistence type="predicted"/>
<dbReference type="EMBL" id="LPWD01000323">
    <property type="protein sequence ID" value="ODS02399.1"/>
    <property type="molecule type" value="Genomic_DNA"/>
</dbReference>
<evidence type="ECO:0000256" key="1">
    <source>
        <dbReference type="SAM" id="MobiDB-lite"/>
    </source>
</evidence>
<sequence length="277" mass="28920">MDLLVAGIVLVLLFVATYSQRRTWVTLGSTALSMVLVAGCVLFSTAQGPNQIHEGLAQLAKKLPAGWDRPALELATALEQASTSLASRKDAGPREPKPVLTATAADWFSWGAWFKAEQATEETAAPNPEEKAEPVAVQRSAPEPEVEPVADTGSAPIQWLLDAPAASDTFMLTGANVSDQPLEDIRAVLKPDAGGGALPLMLTVAGKDSAAVPAGARFGLVAEALTPDEVKQLGGAILSVAYAQGGRRKTSIMYLTPPMLAERVAGDEEPSSPVSAR</sequence>
<gene>
    <name evidence="2" type="ORF">AUC71_01755</name>
</gene>